<keyword evidence="9" id="KW-0808">Transferase</keyword>
<feature type="transmembrane region" description="Helical" evidence="7">
    <location>
        <begin position="47"/>
        <end position="66"/>
    </location>
</feature>
<dbReference type="EMBL" id="JAESVP010000007">
    <property type="protein sequence ID" value="MBL4929213.1"/>
    <property type="molecule type" value="Genomic_DNA"/>
</dbReference>
<dbReference type="GO" id="GO:0009246">
    <property type="term" value="P:enterobacterial common antigen biosynthetic process"/>
    <property type="evidence" value="ECO:0007669"/>
    <property type="project" value="TreeGrafter"/>
</dbReference>
<dbReference type="Pfam" id="PF01757">
    <property type="entry name" value="Acyl_transf_3"/>
    <property type="match status" value="1"/>
</dbReference>
<dbReference type="Proteomes" id="UP000619033">
    <property type="component" value="Unassembled WGS sequence"/>
</dbReference>
<comment type="caution">
    <text evidence="9">The sequence shown here is derived from an EMBL/GenBank/DDBJ whole genome shotgun (WGS) entry which is preliminary data.</text>
</comment>
<protein>
    <submittedName>
        <fullName evidence="9">Acyltransferase family protein</fullName>
    </submittedName>
</protein>
<feature type="transmembrane region" description="Helical" evidence="7">
    <location>
        <begin position="288"/>
        <end position="305"/>
    </location>
</feature>
<accession>A0A8J7MVD8</accession>
<comment type="similarity">
    <text evidence="2">Belongs to the acyltransferase 3 family.</text>
</comment>
<feature type="transmembrane region" description="Helical" evidence="7">
    <location>
        <begin position="171"/>
        <end position="189"/>
    </location>
</feature>
<evidence type="ECO:0000256" key="2">
    <source>
        <dbReference type="ARBA" id="ARBA00007400"/>
    </source>
</evidence>
<feature type="transmembrane region" description="Helical" evidence="7">
    <location>
        <begin position="111"/>
        <end position="130"/>
    </location>
</feature>
<gene>
    <name evidence="9" type="ORF">JI744_13975</name>
</gene>
<evidence type="ECO:0000259" key="8">
    <source>
        <dbReference type="Pfam" id="PF01757"/>
    </source>
</evidence>
<proteinExistence type="inferred from homology"/>
<reference evidence="9" key="1">
    <citation type="submission" date="2021-01" db="EMBL/GenBank/DDBJ databases">
        <title>Genome seq and assembly of Tabrizicola sp. KVB23.</title>
        <authorList>
            <person name="Chhetri G."/>
        </authorList>
    </citation>
    <scope>NUCLEOTIDE SEQUENCE</scope>
    <source>
        <strain evidence="9">KVB23</strain>
    </source>
</reference>
<name>A0A8J7MVD8_9RHOB</name>
<evidence type="ECO:0000313" key="10">
    <source>
        <dbReference type="Proteomes" id="UP000619033"/>
    </source>
</evidence>
<feature type="domain" description="Acyltransferase 3" evidence="8">
    <location>
        <begin position="6"/>
        <end position="305"/>
    </location>
</feature>
<feature type="transmembrane region" description="Helical" evidence="7">
    <location>
        <begin position="263"/>
        <end position="282"/>
    </location>
</feature>
<organism evidence="9 10">
    <name type="scientific">Fuscibacter oryzae</name>
    <dbReference type="NCBI Taxonomy" id="2803939"/>
    <lineage>
        <taxon>Bacteria</taxon>
        <taxon>Pseudomonadati</taxon>
        <taxon>Pseudomonadota</taxon>
        <taxon>Alphaproteobacteria</taxon>
        <taxon>Rhodobacterales</taxon>
        <taxon>Paracoccaceae</taxon>
        <taxon>Fuscibacter</taxon>
    </lineage>
</organism>
<dbReference type="AlphaFoldDB" id="A0A8J7MVD8"/>
<keyword evidence="9" id="KW-0012">Acyltransferase</keyword>
<dbReference type="GO" id="GO:0016413">
    <property type="term" value="F:O-acetyltransferase activity"/>
    <property type="evidence" value="ECO:0007669"/>
    <property type="project" value="TreeGrafter"/>
</dbReference>
<feature type="transmembrane region" description="Helical" evidence="7">
    <location>
        <begin position="233"/>
        <end position="251"/>
    </location>
</feature>
<comment type="subcellular location">
    <subcellularLocation>
        <location evidence="1">Cell membrane</location>
        <topology evidence="1">Multi-pass membrane protein</topology>
    </subcellularLocation>
</comment>
<dbReference type="PANTHER" id="PTHR40074">
    <property type="entry name" value="O-ACETYLTRANSFERASE WECH"/>
    <property type="match status" value="1"/>
</dbReference>
<evidence type="ECO:0000256" key="4">
    <source>
        <dbReference type="ARBA" id="ARBA00022692"/>
    </source>
</evidence>
<evidence type="ECO:0000313" key="9">
    <source>
        <dbReference type="EMBL" id="MBL4929213.1"/>
    </source>
</evidence>
<keyword evidence="3" id="KW-1003">Cell membrane</keyword>
<evidence type="ECO:0000256" key="3">
    <source>
        <dbReference type="ARBA" id="ARBA00022475"/>
    </source>
</evidence>
<dbReference type="GO" id="GO:0005886">
    <property type="term" value="C:plasma membrane"/>
    <property type="evidence" value="ECO:0007669"/>
    <property type="project" value="UniProtKB-SubCell"/>
</dbReference>
<dbReference type="InterPro" id="IPR002656">
    <property type="entry name" value="Acyl_transf_3_dom"/>
</dbReference>
<dbReference type="RefSeq" id="WP_202661757.1">
    <property type="nucleotide sequence ID" value="NZ_JAESVP010000007.1"/>
</dbReference>
<dbReference type="PANTHER" id="PTHR40074:SF2">
    <property type="entry name" value="O-ACETYLTRANSFERASE WECH"/>
    <property type="match status" value="1"/>
</dbReference>
<evidence type="ECO:0000256" key="6">
    <source>
        <dbReference type="ARBA" id="ARBA00023136"/>
    </source>
</evidence>
<keyword evidence="6 7" id="KW-0472">Membrane</keyword>
<evidence type="ECO:0000256" key="1">
    <source>
        <dbReference type="ARBA" id="ARBA00004651"/>
    </source>
</evidence>
<keyword evidence="10" id="KW-1185">Reference proteome</keyword>
<keyword evidence="4 7" id="KW-0812">Transmembrane</keyword>
<feature type="transmembrane region" description="Helical" evidence="7">
    <location>
        <begin position="201"/>
        <end position="221"/>
    </location>
</feature>
<keyword evidence="5 7" id="KW-1133">Transmembrane helix</keyword>
<sequence length="314" mass="34538">MDRRLSVDLLKILLAVMVVGIHANPVKPLGHDAVLLTGQGLYRLSVPTFFVINGYFLHPVTLAGGTGRYVRRLLWLWVLWTALYLPGWWGLFDSPVWGQAVQTMLIGWWHLWYLPALAMAAAMAALVRGWTLRAQLALMAVTFGLGLGLVYGSALGIVVRPAWFVADSAAMWRNGVLMGFPFLMAGWLIRQTDFGTGWSTGTVATLAGVGILGVLIETLALDRLFPRGVSHDMMLSLALACPALLLLALRFARQSRNRNLGTYANGIYFLHVAFVILCIRTTDLPRPPIYAIAVFGSVLAIWGLIRTGLARRLL</sequence>
<evidence type="ECO:0000256" key="7">
    <source>
        <dbReference type="SAM" id="Phobius"/>
    </source>
</evidence>
<feature type="transmembrane region" description="Helical" evidence="7">
    <location>
        <begin position="73"/>
        <end position="91"/>
    </location>
</feature>
<evidence type="ECO:0000256" key="5">
    <source>
        <dbReference type="ARBA" id="ARBA00022989"/>
    </source>
</evidence>
<feature type="transmembrane region" description="Helical" evidence="7">
    <location>
        <begin position="137"/>
        <end position="159"/>
    </location>
</feature>